<name>A0ABS8YE55_9BACL</name>
<dbReference type="RefSeq" id="WP_019421295.1">
    <property type="nucleotide sequence ID" value="NZ_JAJNBZ010000009.1"/>
</dbReference>
<evidence type="ECO:0000256" key="1">
    <source>
        <dbReference type="ARBA" id="ARBA00023125"/>
    </source>
</evidence>
<evidence type="ECO:0000313" key="4">
    <source>
        <dbReference type="Proteomes" id="UP001199916"/>
    </source>
</evidence>
<keyword evidence="1" id="KW-0238">DNA-binding</keyword>
<dbReference type="SUPFAM" id="SSF46785">
    <property type="entry name" value="Winged helix' DNA-binding domain"/>
    <property type="match status" value="1"/>
</dbReference>
<keyword evidence="4" id="KW-1185">Reference proteome</keyword>
<accession>A0ABS8YE55</accession>
<organism evidence="3 4">
    <name type="scientific">Paenibacillus profundus</name>
    <dbReference type="NCBI Taxonomy" id="1173085"/>
    <lineage>
        <taxon>Bacteria</taxon>
        <taxon>Bacillati</taxon>
        <taxon>Bacillota</taxon>
        <taxon>Bacilli</taxon>
        <taxon>Bacillales</taxon>
        <taxon>Paenibacillaceae</taxon>
        <taxon>Paenibacillus</taxon>
    </lineage>
</organism>
<dbReference type="Gene3D" id="6.10.140.2180">
    <property type="match status" value="1"/>
</dbReference>
<sequence>MNKKAQLILHPVRMRIVQTLLGNRKLTVHEIAERLPNVPQATLYRNLNKLVAGNILEVVDSRQVRGAVEKIYALGDSKANFTTEEFDGSTKEEQMNWFIQFATGLIDQYGRYLEQDQIDLAKDGLTFREADLYMSDEEFEAFKLDILAAYGKVMPNEPAPHRSKRTVSFIIIPEGDNTGNSGRQ</sequence>
<dbReference type="InterPro" id="IPR001845">
    <property type="entry name" value="HTH_ArsR_DNA-bd_dom"/>
</dbReference>
<proteinExistence type="predicted"/>
<comment type="caution">
    <text evidence="3">The sequence shown here is derived from an EMBL/GenBank/DDBJ whole genome shotgun (WGS) entry which is preliminary data.</text>
</comment>
<evidence type="ECO:0000259" key="2">
    <source>
        <dbReference type="SMART" id="SM00418"/>
    </source>
</evidence>
<dbReference type="CDD" id="cd00090">
    <property type="entry name" value="HTH_ARSR"/>
    <property type="match status" value="1"/>
</dbReference>
<dbReference type="InterPro" id="IPR011991">
    <property type="entry name" value="ArsR-like_HTH"/>
</dbReference>
<dbReference type="InterPro" id="IPR036390">
    <property type="entry name" value="WH_DNA-bd_sf"/>
</dbReference>
<gene>
    <name evidence="3" type="ORF">LQV63_13285</name>
</gene>
<evidence type="ECO:0000313" key="3">
    <source>
        <dbReference type="EMBL" id="MCE5170283.1"/>
    </source>
</evidence>
<reference evidence="3 4" key="1">
    <citation type="submission" date="2021-11" db="EMBL/GenBank/DDBJ databases">
        <title>Draft genome sequence of Paenibacillus profundus YoMME, a new Gram-positive bacteria with exoelectrogenic properties.</title>
        <authorList>
            <person name="Hubenova Y."/>
            <person name="Hubenova E."/>
            <person name="Manasiev Y."/>
            <person name="Peykov S."/>
            <person name="Mitov M."/>
        </authorList>
    </citation>
    <scope>NUCLEOTIDE SEQUENCE [LARGE SCALE GENOMIC DNA]</scope>
    <source>
        <strain evidence="3 4">YoMME</strain>
    </source>
</reference>
<dbReference type="SMART" id="SM00418">
    <property type="entry name" value="HTH_ARSR"/>
    <property type="match status" value="1"/>
</dbReference>
<dbReference type="Gene3D" id="1.10.10.10">
    <property type="entry name" value="Winged helix-like DNA-binding domain superfamily/Winged helix DNA-binding domain"/>
    <property type="match status" value="1"/>
</dbReference>
<dbReference type="Proteomes" id="UP001199916">
    <property type="component" value="Unassembled WGS sequence"/>
</dbReference>
<dbReference type="InterPro" id="IPR036388">
    <property type="entry name" value="WH-like_DNA-bd_sf"/>
</dbReference>
<feature type="domain" description="HTH arsR-type" evidence="2">
    <location>
        <begin position="7"/>
        <end position="88"/>
    </location>
</feature>
<dbReference type="NCBIfam" id="NF005061">
    <property type="entry name" value="PRK06474.1"/>
    <property type="match status" value="1"/>
</dbReference>
<protein>
    <submittedName>
        <fullName evidence="3">Helix-turn-helix domain-containing protein</fullName>
    </submittedName>
</protein>
<dbReference type="Pfam" id="PF12840">
    <property type="entry name" value="HTH_20"/>
    <property type="match status" value="1"/>
</dbReference>
<dbReference type="EMBL" id="JAJNBZ010000009">
    <property type="protein sequence ID" value="MCE5170283.1"/>
    <property type="molecule type" value="Genomic_DNA"/>
</dbReference>